<sequence length="58" mass="6705">MMTTLLAQAPARQTQRRSLTVVLHSGSPEPEWHYQVRRNPPLRSTRQQVQPVLLSTVR</sequence>
<evidence type="ECO:0000313" key="2">
    <source>
        <dbReference type="Proteomes" id="UP000000657"/>
    </source>
</evidence>
<organism evidence="1 2">
    <name type="scientific">Frankia alni (strain DSM 45986 / CECT 9034 / ACN14a)</name>
    <dbReference type="NCBI Taxonomy" id="326424"/>
    <lineage>
        <taxon>Bacteria</taxon>
        <taxon>Bacillati</taxon>
        <taxon>Actinomycetota</taxon>
        <taxon>Actinomycetes</taxon>
        <taxon>Frankiales</taxon>
        <taxon>Frankiaceae</taxon>
        <taxon>Frankia</taxon>
    </lineage>
</organism>
<dbReference type="EMBL" id="CT573213">
    <property type="protein sequence ID" value="CAJ63910.1"/>
    <property type="molecule type" value="Genomic_DNA"/>
</dbReference>
<name>Q0RF41_FRAAA</name>
<protein>
    <submittedName>
        <fullName evidence="1">Uncharacterized protein</fullName>
    </submittedName>
</protein>
<dbReference type="Proteomes" id="UP000000657">
    <property type="component" value="Chromosome"/>
</dbReference>
<reference evidence="1 2" key="1">
    <citation type="journal article" date="2007" name="Genome Res.">
        <title>Genome characteristics of facultatively symbiotic Frankia sp. strains reflect host range and host plant biogeography.</title>
        <authorList>
            <person name="Normand P."/>
            <person name="Lapierre P."/>
            <person name="Tisa L.S."/>
            <person name="Gogarten J.P."/>
            <person name="Alloisio N."/>
            <person name="Bagnarol E."/>
            <person name="Bassi C.A."/>
            <person name="Berry A.M."/>
            <person name="Bickhart D.M."/>
            <person name="Choisne N."/>
            <person name="Couloux A."/>
            <person name="Cournoyer B."/>
            <person name="Cruveiller S."/>
            <person name="Daubin V."/>
            <person name="Demange N."/>
            <person name="Francino M.P."/>
            <person name="Goltsman E."/>
            <person name="Huang Y."/>
            <person name="Kopp O.R."/>
            <person name="Labarre L."/>
            <person name="Lapidus A."/>
            <person name="Lavire C."/>
            <person name="Marechal J."/>
            <person name="Martinez M."/>
            <person name="Mastronunzio J.E."/>
            <person name="Mullin B.C."/>
            <person name="Niemann J."/>
            <person name="Pujic P."/>
            <person name="Rawnsley T."/>
            <person name="Rouy Z."/>
            <person name="Schenowitz C."/>
            <person name="Sellstedt A."/>
            <person name="Tavares F."/>
            <person name="Tomkins J.P."/>
            <person name="Vallenet D."/>
            <person name="Valverde C."/>
            <person name="Wall L.G."/>
            <person name="Wang Y."/>
            <person name="Medigue C."/>
            <person name="Benson D.R."/>
        </authorList>
    </citation>
    <scope>NUCLEOTIDE SEQUENCE [LARGE SCALE GENOMIC DNA]</scope>
    <source>
        <strain evidence="2">DSM 45986 / CECT 9034 / ACN14a</strain>
    </source>
</reference>
<proteinExistence type="predicted"/>
<dbReference type="HOGENOM" id="CLU_2972836_0_0_11"/>
<evidence type="ECO:0000313" key="1">
    <source>
        <dbReference type="EMBL" id="CAJ63910.1"/>
    </source>
</evidence>
<gene>
    <name evidence="1" type="ordered locus">FRAAL5277</name>
</gene>
<dbReference type="KEGG" id="fal:FRAAL5277"/>
<keyword evidence="2" id="KW-1185">Reference proteome</keyword>
<accession>Q0RF41</accession>
<dbReference type="AlphaFoldDB" id="Q0RF41"/>